<gene>
    <name evidence="2" type="ORF">F503_02056</name>
</gene>
<keyword evidence="1" id="KW-1133">Transmembrane helix</keyword>
<dbReference type="OrthoDB" id="5086004at2759"/>
<sequence length="141" mass="15507">MRPEYLMAERMEGPDGLPPPLYAQPMLHWLVNIISFGALGDDYSIEKSFKTGPRTGRWVILGSRQFCVGSAHTVTCRDLPMNLSDILPGTVEASLQDTFSAVRDVDTALHQLTTPYVQGCFVAALVLMLVETVLFIVSAYG</sequence>
<dbReference type="AlphaFoldDB" id="S3CAQ4"/>
<dbReference type="EMBL" id="KE148169">
    <property type="protein sequence ID" value="EPE03318.1"/>
    <property type="molecule type" value="Genomic_DNA"/>
</dbReference>
<evidence type="ECO:0000313" key="3">
    <source>
        <dbReference type="Proteomes" id="UP000016923"/>
    </source>
</evidence>
<dbReference type="VEuPathDB" id="FungiDB:F503_02056"/>
<evidence type="ECO:0000256" key="1">
    <source>
        <dbReference type="SAM" id="Phobius"/>
    </source>
</evidence>
<keyword evidence="1" id="KW-0812">Transmembrane</keyword>
<evidence type="ECO:0000313" key="2">
    <source>
        <dbReference type="EMBL" id="EPE03318.1"/>
    </source>
</evidence>
<keyword evidence="1" id="KW-0472">Membrane</keyword>
<name>S3CAQ4_OPHP1</name>
<proteinExistence type="predicted"/>
<reference evidence="2 3" key="1">
    <citation type="journal article" date="2013" name="BMC Genomics">
        <title>The genome and transcriptome of the pine saprophyte Ophiostoma piceae, and a comparison with the bark beetle-associated pine pathogen Grosmannia clavigera.</title>
        <authorList>
            <person name="Haridas S."/>
            <person name="Wang Y."/>
            <person name="Lim L."/>
            <person name="Massoumi Alamouti S."/>
            <person name="Jackman S."/>
            <person name="Docking R."/>
            <person name="Robertson G."/>
            <person name="Birol I."/>
            <person name="Bohlmann J."/>
            <person name="Breuil C."/>
        </authorList>
    </citation>
    <scope>NUCLEOTIDE SEQUENCE [LARGE SCALE GENOMIC DNA]</scope>
    <source>
        <strain evidence="2 3">UAMH 11346</strain>
    </source>
</reference>
<keyword evidence="3" id="KW-1185">Reference proteome</keyword>
<feature type="transmembrane region" description="Helical" evidence="1">
    <location>
        <begin position="120"/>
        <end position="140"/>
    </location>
</feature>
<protein>
    <submittedName>
        <fullName evidence="2">Uncharacterized protein</fullName>
    </submittedName>
</protein>
<organism evidence="2 3">
    <name type="scientific">Ophiostoma piceae (strain UAMH 11346)</name>
    <name type="common">Sap stain fungus</name>
    <dbReference type="NCBI Taxonomy" id="1262450"/>
    <lineage>
        <taxon>Eukaryota</taxon>
        <taxon>Fungi</taxon>
        <taxon>Dikarya</taxon>
        <taxon>Ascomycota</taxon>
        <taxon>Pezizomycotina</taxon>
        <taxon>Sordariomycetes</taxon>
        <taxon>Sordariomycetidae</taxon>
        <taxon>Ophiostomatales</taxon>
        <taxon>Ophiostomataceae</taxon>
        <taxon>Ophiostoma</taxon>
    </lineage>
</organism>
<dbReference type="HOGENOM" id="CLU_1825853_0_0_1"/>
<accession>S3CAQ4</accession>
<dbReference type="Proteomes" id="UP000016923">
    <property type="component" value="Unassembled WGS sequence"/>
</dbReference>